<sequence>PPLCFVLHGSHITHTNFVSSSHDTPHFYSLFLIFFYMVHTTLTHFNNFFSPTLCLFICMCAPFIIKEDTRSKTPLITSKQEIFRCNSLSHTCT</sequence>
<dbReference type="Proteomes" id="UP000291084">
    <property type="component" value="Chromosome 2"/>
</dbReference>
<dbReference type="EMBL" id="AP015035">
    <property type="protein sequence ID" value="BAT79290.1"/>
    <property type="molecule type" value="Genomic_DNA"/>
</dbReference>
<feature type="non-terminal residue" evidence="2">
    <location>
        <position position="1"/>
    </location>
</feature>
<proteinExistence type="predicted"/>
<evidence type="ECO:0000256" key="1">
    <source>
        <dbReference type="SAM" id="Phobius"/>
    </source>
</evidence>
<dbReference type="AlphaFoldDB" id="A0A0S3RFG5"/>
<reference evidence="2 3" key="1">
    <citation type="journal article" date="2015" name="Sci. Rep.">
        <title>The power of single molecule real-time sequencing technology in the de novo assembly of a eukaryotic genome.</title>
        <authorList>
            <person name="Sakai H."/>
            <person name="Naito K."/>
            <person name="Ogiso-Tanaka E."/>
            <person name="Takahashi Y."/>
            <person name="Iseki K."/>
            <person name="Muto C."/>
            <person name="Satou K."/>
            <person name="Teruya K."/>
            <person name="Shiroma A."/>
            <person name="Shimoji M."/>
            <person name="Hirano T."/>
            <person name="Itoh T."/>
            <person name="Kaga A."/>
            <person name="Tomooka N."/>
        </authorList>
    </citation>
    <scope>NUCLEOTIDE SEQUENCE [LARGE SCALE GENOMIC DNA]</scope>
    <source>
        <strain evidence="3">cv. Shumari</strain>
    </source>
</reference>
<gene>
    <name evidence="2" type="primary">Vigan.02G215000</name>
    <name evidence="2" type="ORF">VIGAN_02215000</name>
</gene>
<keyword evidence="1" id="KW-1133">Transmembrane helix</keyword>
<keyword evidence="3" id="KW-1185">Reference proteome</keyword>
<keyword evidence="1" id="KW-0472">Membrane</keyword>
<name>A0A0S3RFG5_PHAAN</name>
<evidence type="ECO:0000313" key="3">
    <source>
        <dbReference type="Proteomes" id="UP000291084"/>
    </source>
</evidence>
<organism evidence="2 3">
    <name type="scientific">Vigna angularis var. angularis</name>
    <dbReference type="NCBI Taxonomy" id="157739"/>
    <lineage>
        <taxon>Eukaryota</taxon>
        <taxon>Viridiplantae</taxon>
        <taxon>Streptophyta</taxon>
        <taxon>Embryophyta</taxon>
        <taxon>Tracheophyta</taxon>
        <taxon>Spermatophyta</taxon>
        <taxon>Magnoliopsida</taxon>
        <taxon>eudicotyledons</taxon>
        <taxon>Gunneridae</taxon>
        <taxon>Pentapetalae</taxon>
        <taxon>rosids</taxon>
        <taxon>fabids</taxon>
        <taxon>Fabales</taxon>
        <taxon>Fabaceae</taxon>
        <taxon>Papilionoideae</taxon>
        <taxon>50 kb inversion clade</taxon>
        <taxon>NPAAA clade</taxon>
        <taxon>indigoferoid/millettioid clade</taxon>
        <taxon>Phaseoleae</taxon>
        <taxon>Vigna</taxon>
    </lineage>
</organism>
<keyword evidence="1" id="KW-0812">Transmembrane</keyword>
<protein>
    <submittedName>
        <fullName evidence="2">Uncharacterized protein</fullName>
    </submittedName>
</protein>
<evidence type="ECO:0000313" key="2">
    <source>
        <dbReference type="EMBL" id="BAT79290.1"/>
    </source>
</evidence>
<feature type="transmembrane region" description="Helical" evidence="1">
    <location>
        <begin position="26"/>
        <end position="42"/>
    </location>
</feature>
<accession>A0A0S3RFG5</accession>